<dbReference type="OrthoDB" id="10020956at2759"/>
<name>A0A8T0D258_9TREM</name>
<evidence type="ECO:0008006" key="4">
    <source>
        <dbReference type="Google" id="ProtNLM"/>
    </source>
</evidence>
<dbReference type="PANTHER" id="PTHR21190:SF1">
    <property type="entry name" value="GH10077P"/>
    <property type="match status" value="1"/>
</dbReference>
<evidence type="ECO:0000313" key="3">
    <source>
        <dbReference type="Proteomes" id="UP000699462"/>
    </source>
</evidence>
<feature type="region of interest" description="Disordered" evidence="1">
    <location>
        <begin position="1"/>
        <end position="20"/>
    </location>
</feature>
<dbReference type="PANTHER" id="PTHR21190">
    <property type="entry name" value="GH10077P"/>
    <property type="match status" value="1"/>
</dbReference>
<sequence>MRRPEPDYPISQCSPKSQDSHLTCAQSQTDVTKVPGKLPISPNTFPASMAFTGLSVPILPVTSLVTSIPNENERESIFHPPYLSGFGLPVSTCPVGPSMAATALSTFSSHTVDTATAVALASSQWNNPLHQLVNPPLSKGTPGMANSSTVLLATSPNASNPLSAASGMPRKSPNQMRVLCDICNKWICNKYFLRTHKANKHGITDVMQNSLETGRSNMLRSSLHPQSPLHTPYRRSLPTIAESPDGLPKETPDFMVSSEATNSNAPSLSGGDMMYKTSHLSLKPEPIDSKSEASLTTLESLTEAWKMSYDQSVHMNQSCAPFVTRFPIALPPFVSPAFTLPGLVAPSLLNPFTPIGLTNPNLLPLVSNPTAAQSESMVHSEEAEKKSYSESSSNSRSSRVFETSDLGGMEEPGNECRVS</sequence>
<dbReference type="AlphaFoldDB" id="A0A8T0D258"/>
<dbReference type="EMBL" id="JTDF01021363">
    <property type="protein sequence ID" value="KAF8561935.1"/>
    <property type="molecule type" value="Genomic_DNA"/>
</dbReference>
<feature type="compositionally biased region" description="Basic and acidic residues" evidence="1">
    <location>
        <begin position="378"/>
        <end position="388"/>
    </location>
</feature>
<keyword evidence="3" id="KW-1185">Reference proteome</keyword>
<feature type="compositionally biased region" description="Polar residues" evidence="1">
    <location>
        <begin position="218"/>
        <end position="229"/>
    </location>
</feature>
<gene>
    <name evidence="2" type="ORF">P879_04692</name>
</gene>
<protein>
    <recommendedName>
        <fullName evidence="4">C2H2-type domain-containing protein</fullName>
    </recommendedName>
</protein>
<reference evidence="2 3" key="1">
    <citation type="submission" date="2019-07" db="EMBL/GenBank/DDBJ databases">
        <title>Annotation for the trematode Paragonimus westermani.</title>
        <authorList>
            <person name="Choi Y.-J."/>
        </authorList>
    </citation>
    <scope>NUCLEOTIDE SEQUENCE [LARGE SCALE GENOMIC DNA]</scope>
    <source>
        <strain evidence="2">180907_Pwestermani</strain>
    </source>
</reference>
<proteinExistence type="predicted"/>
<accession>A0A8T0D258</accession>
<evidence type="ECO:0000256" key="1">
    <source>
        <dbReference type="SAM" id="MobiDB-lite"/>
    </source>
</evidence>
<evidence type="ECO:0000313" key="2">
    <source>
        <dbReference type="EMBL" id="KAF8561935.1"/>
    </source>
</evidence>
<feature type="compositionally biased region" description="Low complexity" evidence="1">
    <location>
        <begin position="389"/>
        <end position="404"/>
    </location>
</feature>
<feature type="compositionally biased region" description="Polar residues" evidence="1">
    <location>
        <begin position="258"/>
        <end position="267"/>
    </location>
</feature>
<feature type="compositionally biased region" description="Polar residues" evidence="1">
    <location>
        <begin position="11"/>
        <end position="20"/>
    </location>
</feature>
<comment type="caution">
    <text evidence="2">The sequence shown here is derived from an EMBL/GenBank/DDBJ whole genome shotgun (WGS) entry which is preliminary data.</text>
</comment>
<feature type="region of interest" description="Disordered" evidence="1">
    <location>
        <begin position="218"/>
        <end position="270"/>
    </location>
</feature>
<feature type="region of interest" description="Disordered" evidence="1">
    <location>
        <begin position="373"/>
        <end position="419"/>
    </location>
</feature>
<organism evidence="2 3">
    <name type="scientific">Paragonimus westermani</name>
    <dbReference type="NCBI Taxonomy" id="34504"/>
    <lineage>
        <taxon>Eukaryota</taxon>
        <taxon>Metazoa</taxon>
        <taxon>Spiralia</taxon>
        <taxon>Lophotrochozoa</taxon>
        <taxon>Platyhelminthes</taxon>
        <taxon>Trematoda</taxon>
        <taxon>Digenea</taxon>
        <taxon>Plagiorchiida</taxon>
        <taxon>Troglotremata</taxon>
        <taxon>Troglotrematidae</taxon>
        <taxon>Paragonimus</taxon>
    </lineage>
</organism>
<dbReference type="Proteomes" id="UP000699462">
    <property type="component" value="Unassembled WGS sequence"/>
</dbReference>